<dbReference type="InParanoid" id="E3MHT5"/>
<name>E3MHT5_CAERE</name>
<sequence length="149" mass="17101">MKKADKKFDEFDDDEENPLAKLPVVKRPKAPIQKNIVVLKRHGCKTEQAHVTVSKPRRLKTVRQKLFWSQDVTILKCPKNMYWFQKVLPLDVSKPGHLETKKGAVKWFICCDELEDLMEYDKPLVAVHLNSAGPSHVDVPRGESLSIRG</sequence>
<organism evidence="2">
    <name type="scientific">Caenorhabditis remanei</name>
    <name type="common">Caenorhabditis vulgaris</name>
    <dbReference type="NCBI Taxonomy" id="31234"/>
    <lineage>
        <taxon>Eukaryota</taxon>
        <taxon>Metazoa</taxon>
        <taxon>Ecdysozoa</taxon>
        <taxon>Nematoda</taxon>
        <taxon>Chromadorea</taxon>
        <taxon>Rhabditida</taxon>
        <taxon>Rhabditina</taxon>
        <taxon>Rhabditomorpha</taxon>
        <taxon>Rhabditoidea</taxon>
        <taxon>Rhabditidae</taxon>
        <taxon>Peloderinae</taxon>
        <taxon>Caenorhabditis</taxon>
    </lineage>
</organism>
<protein>
    <submittedName>
        <fullName evidence="1">Uncharacterized protein</fullName>
    </submittedName>
</protein>
<keyword evidence="2" id="KW-1185">Reference proteome</keyword>
<dbReference type="AlphaFoldDB" id="E3MHT5"/>
<proteinExistence type="predicted"/>
<evidence type="ECO:0000313" key="2">
    <source>
        <dbReference type="Proteomes" id="UP000008281"/>
    </source>
</evidence>
<dbReference type="Proteomes" id="UP000008281">
    <property type="component" value="Unassembled WGS sequence"/>
</dbReference>
<evidence type="ECO:0000313" key="1">
    <source>
        <dbReference type="EMBL" id="EFP02252.1"/>
    </source>
</evidence>
<reference evidence="1" key="1">
    <citation type="submission" date="2007-07" db="EMBL/GenBank/DDBJ databases">
        <title>PCAP assembly of the Caenorhabditis remanei genome.</title>
        <authorList>
            <consortium name="The Caenorhabditis remanei Sequencing Consortium"/>
            <person name="Wilson R.K."/>
        </authorList>
    </citation>
    <scope>NUCLEOTIDE SEQUENCE [LARGE SCALE GENOMIC DNA]</scope>
    <source>
        <strain evidence="1">PB4641</strain>
    </source>
</reference>
<accession>E3MHT5</accession>
<dbReference type="HOGENOM" id="CLU_1751404_0_0_1"/>
<gene>
    <name evidence="1" type="ORF">CRE_24998</name>
</gene>
<dbReference type="EMBL" id="DS268446">
    <property type="protein sequence ID" value="EFP02252.1"/>
    <property type="molecule type" value="Genomic_DNA"/>
</dbReference>